<dbReference type="EC" id="3.1.4.46" evidence="2"/>
<accession>A0A814LS71</accession>
<dbReference type="PANTHER" id="PTHR43620:SF7">
    <property type="entry name" value="GLYCEROPHOSPHODIESTER PHOSPHODIESTERASE GDPD5-RELATED"/>
    <property type="match status" value="1"/>
</dbReference>
<evidence type="ECO:0000259" key="11">
    <source>
        <dbReference type="PROSITE" id="PS51704"/>
    </source>
</evidence>
<dbReference type="InterPro" id="IPR030395">
    <property type="entry name" value="GP_PDE_dom"/>
</dbReference>
<keyword evidence="8" id="KW-0472">Membrane</keyword>
<feature type="domain" description="EGF-like" evidence="10">
    <location>
        <begin position="544"/>
        <end position="582"/>
    </location>
</feature>
<keyword evidence="8" id="KW-1133">Transmembrane helix</keyword>
<dbReference type="PROSITE" id="PS01186">
    <property type="entry name" value="EGF_2"/>
    <property type="match status" value="1"/>
</dbReference>
<dbReference type="Proteomes" id="UP000663828">
    <property type="component" value="Unassembled WGS sequence"/>
</dbReference>
<evidence type="ECO:0000256" key="3">
    <source>
        <dbReference type="ARBA" id="ARBA00022729"/>
    </source>
</evidence>
<feature type="domain" description="EGF-like" evidence="10">
    <location>
        <begin position="457"/>
        <end position="498"/>
    </location>
</feature>
<evidence type="ECO:0000256" key="6">
    <source>
        <dbReference type="ARBA" id="ARBA00047512"/>
    </source>
</evidence>
<comment type="similarity">
    <text evidence="1">Belongs to the glycerophosphoryl diester phosphodiesterase family.</text>
</comment>
<feature type="disulfide bond" evidence="7">
    <location>
        <begin position="532"/>
        <end position="541"/>
    </location>
</feature>
<dbReference type="GO" id="GO:0006071">
    <property type="term" value="P:glycerol metabolic process"/>
    <property type="evidence" value="ECO:0007669"/>
    <property type="project" value="UniProtKB-KW"/>
</dbReference>
<dbReference type="AlphaFoldDB" id="A0A814LS71"/>
<evidence type="ECO:0000256" key="2">
    <source>
        <dbReference type="ARBA" id="ARBA00012247"/>
    </source>
</evidence>
<feature type="domain" description="EGF-like" evidence="10">
    <location>
        <begin position="500"/>
        <end position="542"/>
    </location>
</feature>
<protein>
    <recommendedName>
        <fullName evidence="2">glycerophosphodiester phosphodiesterase</fullName>
        <ecNumber evidence="2">3.1.4.46</ecNumber>
    </recommendedName>
</protein>
<evidence type="ECO:0000256" key="5">
    <source>
        <dbReference type="ARBA" id="ARBA00022801"/>
    </source>
</evidence>
<keyword evidence="8" id="KW-0812">Transmembrane</keyword>
<dbReference type="EMBL" id="CAJNOR010001076">
    <property type="protein sequence ID" value="CAF1070131.1"/>
    <property type="molecule type" value="Genomic_DNA"/>
</dbReference>
<comment type="caution">
    <text evidence="12">The sequence shown here is derived from an EMBL/GenBank/DDBJ whole genome shotgun (WGS) entry which is preliminary data.</text>
</comment>
<dbReference type="PROSITE" id="PS51704">
    <property type="entry name" value="GP_PDE"/>
    <property type="match status" value="1"/>
</dbReference>
<dbReference type="SMART" id="SM00181">
    <property type="entry name" value="EGF"/>
    <property type="match status" value="3"/>
</dbReference>
<dbReference type="PROSITE" id="PS00022">
    <property type="entry name" value="EGF_1"/>
    <property type="match status" value="1"/>
</dbReference>
<dbReference type="PROSITE" id="PS50026">
    <property type="entry name" value="EGF_3"/>
    <property type="match status" value="3"/>
</dbReference>
<dbReference type="GO" id="GO:0006629">
    <property type="term" value="P:lipid metabolic process"/>
    <property type="evidence" value="ECO:0007669"/>
    <property type="project" value="InterPro"/>
</dbReference>
<keyword evidence="4" id="KW-0319">Glycerol metabolism</keyword>
<evidence type="ECO:0000259" key="10">
    <source>
        <dbReference type="PROSITE" id="PS50026"/>
    </source>
</evidence>
<keyword evidence="13" id="KW-1185">Reference proteome</keyword>
<comment type="catalytic activity">
    <reaction evidence="6">
        <text>a sn-glycero-3-phosphodiester + H2O = an alcohol + sn-glycerol 3-phosphate + H(+)</text>
        <dbReference type="Rhea" id="RHEA:12969"/>
        <dbReference type="ChEBI" id="CHEBI:15377"/>
        <dbReference type="ChEBI" id="CHEBI:15378"/>
        <dbReference type="ChEBI" id="CHEBI:30879"/>
        <dbReference type="ChEBI" id="CHEBI:57597"/>
        <dbReference type="ChEBI" id="CHEBI:83408"/>
        <dbReference type="EC" id="3.1.4.46"/>
    </reaction>
</comment>
<dbReference type="Gene3D" id="3.20.20.190">
    <property type="entry name" value="Phosphatidylinositol (PI) phosphodiesterase"/>
    <property type="match status" value="1"/>
</dbReference>
<comment type="caution">
    <text evidence="7">Lacks conserved residue(s) required for the propagation of feature annotation.</text>
</comment>
<keyword evidence="3 9" id="KW-0732">Signal</keyword>
<proteinExistence type="inferred from homology"/>
<keyword evidence="7" id="KW-0245">EGF-like domain</keyword>
<dbReference type="SUPFAM" id="SSF57196">
    <property type="entry name" value="EGF/Laminin"/>
    <property type="match status" value="1"/>
</dbReference>
<evidence type="ECO:0000256" key="7">
    <source>
        <dbReference type="PROSITE-ProRule" id="PRU00076"/>
    </source>
</evidence>
<dbReference type="GO" id="GO:0008889">
    <property type="term" value="F:glycerophosphodiester phosphodiesterase activity"/>
    <property type="evidence" value="ECO:0007669"/>
    <property type="project" value="UniProtKB-EC"/>
</dbReference>
<organism evidence="12 13">
    <name type="scientific">Adineta ricciae</name>
    <name type="common">Rotifer</name>
    <dbReference type="NCBI Taxonomy" id="249248"/>
    <lineage>
        <taxon>Eukaryota</taxon>
        <taxon>Metazoa</taxon>
        <taxon>Spiralia</taxon>
        <taxon>Gnathifera</taxon>
        <taxon>Rotifera</taxon>
        <taxon>Eurotatoria</taxon>
        <taxon>Bdelloidea</taxon>
        <taxon>Adinetida</taxon>
        <taxon>Adinetidae</taxon>
        <taxon>Adineta</taxon>
    </lineage>
</organism>
<reference evidence="12" key="1">
    <citation type="submission" date="2021-02" db="EMBL/GenBank/DDBJ databases">
        <authorList>
            <person name="Nowell W R."/>
        </authorList>
    </citation>
    <scope>NUCLEOTIDE SEQUENCE</scope>
</reference>
<feature type="transmembrane region" description="Helical" evidence="8">
    <location>
        <begin position="337"/>
        <end position="355"/>
    </location>
</feature>
<evidence type="ECO:0000313" key="12">
    <source>
        <dbReference type="EMBL" id="CAF1070131.1"/>
    </source>
</evidence>
<dbReference type="Pfam" id="PF03009">
    <property type="entry name" value="GDPD"/>
    <property type="match status" value="1"/>
</dbReference>
<feature type="signal peptide" evidence="9">
    <location>
        <begin position="1"/>
        <end position="19"/>
    </location>
</feature>
<evidence type="ECO:0000256" key="4">
    <source>
        <dbReference type="ARBA" id="ARBA00022798"/>
    </source>
</evidence>
<keyword evidence="7" id="KW-1015">Disulfide bond</keyword>
<gene>
    <name evidence="12" type="ORF">XAT740_LOCUS16763</name>
</gene>
<keyword evidence="5" id="KW-0378">Hydrolase</keyword>
<feature type="domain" description="GP-PDE" evidence="11">
    <location>
        <begin position="21"/>
        <end position="326"/>
    </location>
</feature>
<evidence type="ECO:0000256" key="1">
    <source>
        <dbReference type="ARBA" id="ARBA00007277"/>
    </source>
</evidence>
<name>A0A814LS71_ADIRI</name>
<dbReference type="InterPro" id="IPR000742">
    <property type="entry name" value="EGF"/>
</dbReference>
<evidence type="ECO:0000256" key="8">
    <source>
        <dbReference type="SAM" id="Phobius"/>
    </source>
</evidence>
<evidence type="ECO:0000256" key="9">
    <source>
        <dbReference type="SAM" id="SignalP"/>
    </source>
</evidence>
<sequence>MLKIFLIAFFLVEIYQTVERPLVIGHRGSGYLPELTLETQSMGHALHSDMIEIDVCLSRDNQLLVVHDLYLNAVSNVGDLYPNRNRSDGYHYVIDFDLAELRRLTIHERTIPFTNTQVYPSRFPSSSSIPFSLSTLNETLELLLGLHRSMNQQYQLLIEIKNPEYHSQYNRSISEILLSTLTAYNLTELTDPIVIQTFHIEELMRIRKNHGSRLRLVALLTWNWLNESSSDYDFYRSEQGLQNLSWVVQGIAPNMELLVNFDLNGSIIDVTNLTSLAHKYQLAVYAWTFRYDTYKGNFKELIDFFHRKVQVDGFITSQPDLVIKLLEQTTTNAMGELPGISMLLYGLVFVIYLLMKMNTIYLTLTQVDLSTETDHVDFANLIEWYNFSIFVCRNESIIEVPLFDCELPKKVLEDFDNATCYPTTIQPIQQPITMITPQLTISECPDPNYMGTYCNITNDKCISMKPCQNDAECISNSSLPLGYHCQCLSDEYSGYNCENDNRDCKNDTCWHDGKCIQESTSIDNKTTFVCLCRQGYEGLNCELVSNMCTNITCENRGACRSSELSWKCHCVDPTVYSGVYCEHESKSLVVKKALGRSFASIAIVAIVVVFLFVIVMDVLKYGFMIDPVERERQLMKNEQKKKKIDKKKKRMETKKHGVIAIRFVYIDSSNK</sequence>
<dbReference type="SUPFAM" id="SSF51695">
    <property type="entry name" value="PLC-like phosphodiesterases"/>
    <property type="match status" value="1"/>
</dbReference>
<feature type="transmembrane region" description="Helical" evidence="8">
    <location>
        <begin position="593"/>
        <end position="616"/>
    </location>
</feature>
<dbReference type="CDD" id="cd00054">
    <property type="entry name" value="EGF_CA"/>
    <property type="match status" value="1"/>
</dbReference>
<dbReference type="Gene3D" id="2.10.25.10">
    <property type="entry name" value="Laminin"/>
    <property type="match status" value="2"/>
</dbReference>
<feature type="chain" id="PRO_5032645629" description="glycerophosphodiester phosphodiesterase" evidence="9">
    <location>
        <begin position="20"/>
        <end position="671"/>
    </location>
</feature>
<dbReference type="InterPro" id="IPR017946">
    <property type="entry name" value="PLC-like_Pdiesterase_TIM-brl"/>
</dbReference>
<dbReference type="PANTHER" id="PTHR43620">
    <property type="entry name" value="GLYCEROPHOSPHORYL DIESTER PHOSPHODIESTERASE"/>
    <property type="match status" value="1"/>
</dbReference>
<evidence type="ECO:0000313" key="13">
    <source>
        <dbReference type="Proteomes" id="UP000663828"/>
    </source>
</evidence>